<dbReference type="AlphaFoldDB" id="A0AAV3AIM4"/>
<evidence type="ECO:0000313" key="2">
    <source>
        <dbReference type="Proteomes" id="UP001181693"/>
    </source>
</evidence>
<organism evidence="1 2">
    <name type="scientific">Pyxicephalus adspersus</name>
    <name type="common">African bullfrog</name>
    <dbReference type="NCBI Taxonomy" id="30357"/>
    <lineage>
        <taxon>Eukaryota</taxon>
        <taxon>Metazoa</taxon>
        <taxon>Chordata</taxon>
        <taxon>Craniata</taxon>
        <taxon>Vertebrata</taxon>
        <taxon>Euteleostomi</taxon>
        <taxon>Amphibia</taxon>
        <taxon>Batrachia</taxon>
        <taxon>Anura</taxon>
        <taxon>Neobatrachia</taxon>
        <taxon>Ranoidea</taxon>
        <taxon>Pyxicephalidae</taxon>
        <taxon>Pyxicephalinae</taxon>
        <taxon>Pyxicephalus</taxon>
    </lineage>
</organism>
<protein>
    <submittedName>
        <fullName evidence="1">Uncharacterized protein</fullName>
    </submittedName>
</protein>
<comment type="caution">
    <text evidence="1">The sequence shown here is derived from an EMBL/GenBank/DDBJ whole genome shotgun (WGS) entry which is preliminary data.</text>
</comment>
<accession>A0AAV3AIM4</accession>
<sequence length="67" mass="7353">MIPLISGRSLRAAAQSPFLLPGELTAEIMRRNFLTMSRLLLMAALLALTACSEVGEEMLQNVEEAYV</sequence>
<dbReference type="EMBL" id="DYDO01000006">
    <property type="protein sequence ID" value="DBA21893.1"/>
    <property type="molecule type" value="Genomic_DNA"/>
</dbReference>
<name>A0AAV3AIM4_PYXAD</name>
<proteinExistence type="predicted"/>
<gene>
    <name evidence="1" type="ORF">GDO54_013006</name>
</gene>
<dbReference type="Proteomes" id="UP001181693">
    <property type="component" value="Unassembled WGS sequence"/>
</dbReference>
<keyword evidence="2" id="KW-1185">Reference proteome</keyword>
<evidence type="ECO:0000313" key="1">
    <source>
        <dbReference type="EMBL" id="DBA21893.1"/>
    </source>
</evidence>
<reference evidence="1" key="1">
    <citation type="thesis" date="2020" institute="ProQuest LLC" country="789 East Eisenhower Parkway, Ann Arbor, MI, USA">
        <title>Comparative Genomics and Chromosome Evolution.</title>
        <authorList>
            <person name="Mudd A.B."/>
        </authorList>
    </citation>
    <scope>NUCLEOTIDE SEQUENCE</scope>
    <source>
        <strain evidence="1">1538</strain>
        <tissue evidence="1">Blood</tissue>
    </source>
</reference>